<keyword evidence="9" id="KW-1185">Reference proteome</keyword>
<dbReference type="PROSITE" id="PS50110">
    <property type="entry name" value="RESPONSE_REGULATORY"/>
    <property type="match status" value="1"/>
</dbReference>
<dbReference type="InterPro" id="IPR036457">
    <property type="entry name" value="PPM-type-like_dom_sf"/>
</dbReference>
<organism evidence="8 9">
    <name type="scientific">Shewanella jiangmenensis</name>
    <dbReference type="NCBI Taxonomy" id="2837387"/>
    <lineage>
        <taxon>Bacteria</taxon>
        <taxon>Pseudomonadati</taxon>
        <taxon>Pseudomonadota</taxon>
        <taxon>Gammaproteobacteria</taxon>
        <taxon>Alteromonadales</taxon>
        <taxon>Shewanellaceae</taxon>
        <taxon>Shewanella</taxon>
    </lineage>
</organism>
<proteinExistence type="predicted"/>
<accession>A0ABS5UZF3</accession>
<keyword evidence="1 6" id="KW-0597">Phosphoprotein</keyword>
<keyword evidence="5" id="KW-0804">Transcription</keyword>
<evidence type="ECO:0000256" key="1">
    <source>
        <dbReference type="ARBA" id="ARBA00022553"/>
    </source>
</evidence>
<gene>
    <name evidence="8" type="ORF">KJI95_00555</name>
</gene>
<dbReference type="Gene3D" id="3.60.40.10">
    <property type="entry name" value="PPM-type phosphatase domain"/>
    <property type="match status" value="1"/>
</dbReference>
<dbReference type="RefSeq" id="WP_214505229.1">
    <property type="nucleotide sequence ID" value="NZ_JAHEPS010000001.1"/>
</dbReference>
<protein>
    <submittedName>
        <fullName evidence="8">Response regulator</fullName>
    </submittedName>
</protein>
<sequence length="375" mass="41625">MALNDISVLLVEDDPVFRRVVASFLDSRGALVTEADDGIQGLNCFKRQNFDVVLADLSMPNLGGLDMLREMYRLDPATPSIVISGNNVMADVVEALRIGASDYLVKPVADLYIIEQSIRQSLSTLALSAEQGRAQGSDYTELDELSRAELDENLRLLEQNAEAARHIQQQLFPAFEVNYPKATLDYSLYKSDGISSYFIDSTMADSDHLVFYMAHFHPEDNRAAFASVLLRSFVNHKLKAYRNGVSRAVVEPFNMLSYLNERIVKSGLEITVDIIYVCVELKHFRASIAQAGHGLRCYLRNDKGLTPLALPDALQLGLLDWGKPSSQFRSLLPGESLCIATSDPSHKDMLLQNRFDGLVCGEDFIPGGYVQASFS</sequence>
<dbReference type="EMBL" id="JAHEPS010000001">
    <property type="protein sequence ID" value="MBT1443018.1"/>
    <property type="molecule type" value="Genomic_DNA"/>
</dbReference>
<keyword evidence="2" id="KW-0902">Two-component regulatory system</keyword>
<dbReference type="SMART" id="SM00448">
    <property type="entry name" value="REC"/>
    <property type="match status" value="1"/>
</dbReference>
<dbReference type="Gene3D" id="3.40.50.2300">
    <property type="match status" value="1"/>
</dbReference>
<name>A0ABS5UZF3_9GAMM</name>
<evidence type="ECO:0000259" key="7">
    <source>
        <dbReference type="PROSITE" id="PS50110"/>
    </source>
</evidence>
<evidence type="ECO:0000256" key="3">
    <source>
        <dbReference type="ARBA" id="ARBA00023015"/>
    </source>
</evidence>
<evidence type="ECO:0000256" key="5">
    <source>
        <dbReference type="ARBA" id="ARBA00023163"/>
    </source>
</evidence>
<evidence type="ECO:0000313" key="8">
    <source>
        <dbReference type="EMBL" id="MBT1443018.1"/>
    </source>
</evidence>
<dbReference type="Proteomes" id="UP001195903">
    <property type="component" value="Unassembled WGS sequence"/>
</dbReference>
<keyword evidence="4" id="KW-0238">DNA-binding</keyword>
<dbReference type="InterPro" id="IPR001789">
    <property type="entry name" value="Sig_transdc_resp-reg_receiver"/>
</dbReference>
<feature type="modified residue" description="4-aspartylphosphate" evidence="6">
    <location>
        <position position="56"/>
    </location>
</feature>
<dbReference type="SUPFAM" id="SSF52172">
    <property type="entry name" value="CheY-like"/>
    <property type="match status" value="1"/>
</dbReference>
<reference evidence="8 9" key="1">
    <citation type="submission" date="2021-05" db="EMBL/GenBank/DDBJ databases">
        <title>Shewanella sp. JM162201.</title>
        <authorList>
            <person name="Xu S."/>
            <person name="Li A."/>
        </authorList>
    </citation>
    <scope>NUCLEOTIDE SEQUENCE [LARGE SCALE GENOMIC DNA]</scope>
    <source>
        <strain evidence="8 9">JM162201</strain>
    </source>
</reference>
<evidence type="ECO:0000313" key="9">
    <source>
        <dbReference type="Proteomes" id="UP001195903"/>
    </source>
</evidence>
<evidence type="ECO:0000256" key="4">
    <source>
        <dbReference type="ARBA" id="ARBA00023125"/>
    </source>
</evidence>
<keyword evidence="3" id="KW-0805">Transcription regulation</keyword>
<dbReference type="InterPro" id="IPR039420">
    <property type="entry name" value="WalR-like"/>
</dbReference>
<evidence type="ECO:0000256" key="6">
    <source>
        <dbReference type="PROSITE-ProRule" id="PRU00169"/>
    </source>
</evidence>
<dbReference type="PANTHER" id="PTHR48111:SF1">
    <property type="entry name" value="TWO-COMPONENT RESPONSE REGULATOR ORR33"/>
    <property type="match status" value="1"/>
</dbReference>
<comment type="caution">
    <text evidence="8">The sequence shown here is derived from an EMBL/GenBank/DDBJ whole genome shotgun (WGS) entry which is preliminary data.</text>
</comment>
<dbReference type="InterPro" id="IPR011006">
    <property type="entry name" value="CheY-like_superfamily"/>
</dbReference>
<dbReference type="Pfam" id="PF00072">
    <property type="entry name" value="Response_reg"/>
    <property type="match status" value="1"/>
</dbReference>
<evidence type="ECO:0000256" key="2">
    <source>
        <dbReference type="ARBA" id="ARBA00023012"/>
    </source>
</evidence>
<dbReference type="PANTHER" id="PTHR48111">
    <property type="entry name" value="REGULATOR OF RPOS"/>
    <property type="match status" value="1"/>
</dbReference>
<feature type="domain" description="Response regulatory" evidence="7">
    <location>
        <begin position="7"/>
        <end position="121"/>
    </location>
</feature>